<protein>
    <submittedName>
        <fullName evidence="2">Uncharacterized protein</fullName>
    </submittedName>
</protein>
<gene>
    <name evidence="2" type="ORF">CIHG_06469</name>
</gene>
<reference evidence="3" key="1">
    <citation type="journal article" date="2010" name="Genome Res.">
        <title>Population genomic sequencing of Coccidioides fungi reveals recent hybridization and transposon control.</title>
        <authorList>
            <person name="Neafsey D.E."/>
            <person name="Barker B.M."/>
            <person name="Sharpton T.J."/>
            <person name="Stajich J.E."/>
            <person name="Park D.J."/>
            <person name="Whiston E."/>
            <person name="Hung C.-Y."/>
            <person name="McMahan C."/>
            <person name="White J."/>
            <person name="Sykes S."/>
            <person name="Heiman D."/>
            <person name="Young S."/>
            <person name="Zeng Q."/>
            <person name="Abouelleil A."/>
            <person name="Aftuck L."/>
            <person name="Bessette D."/>
            <person name="Brown A."/>
            <person name="FitzGerald M."/>
            <person name="Lui A."/>
            <person name="Macdonald J.P."/>
            <person name="Priest M."/>
            <person name="Orbach M.J."/>
            <person name="Galgiani J.N."/>
            <person name="Kirkland T.N."/>
            <person name="Cole G.T."/>
            <person name="Birren B.W."/>
            <person name="Henn M.R."/>
            <person name="Taylor J.W."/>
            <person name="Rounsley S.D."/>
        </authorList>
    </citation>
    <scope>NUCLEOTIDE SEQUENCE [LARGE SCALE GENOMIC DNA]</scope>
    <source>
        <strain evidence="3">H538.4</strain>
    </source>
</reference>
<feature type="compositionally biased region" description="Polar residues" evidence="1">
    <location>
        <begin position="10"/>
        <end position="20"/>
    </location>
</feature>
<organism evidence="2 3">
    <name type="scientific">Coccidioides immitis H538.4</name>
    <dbReference type="NCBI Taxonomy" id="396776"/>
    <lineage>
        <taxon>Eukaryota</taxon>
        <taxon>Fungi</taxon>
        <taxon>Dikarya</taxon>
        <taxon>Ascomycota</taxon>
        <taxon>Pezizomycotina</taxon>
        <taxon>Eurotiomycetes</taxon>
        <taxon>Eurotiomycetidae</taxon>
        <taxon>Onygenales</taxon>
        <taxon>Onygenaceae</taxon>
        <taxon>Coccidioides</taxon>
    </lineage>
</organism>
<accession>A0A0J8RW35</accession>
<dbReference type="Proteomes" id="UP000054563">
    <property type="component" value="Unassembled WGS sequence"/>
</dbReference>
<evidence type="ECO:0000256" key="1">
    <source>
        <dbReference type="SAM" id="MobiDB-lite"/>
    </source>
</evidence>
<feature type="region of interest" description="Disordered" evidence="1">
    <location>
        <begin position="1"/>
        <end position="88"/>
    </location>
</feature>
<proteinExistence type="predicted"/>
<dbReference type="EMBL" id="DS017007">
    <property type="protein sequence ID" value="KMU88801.1"/>
    <property type="molecule type" value="Genomic_DNA"/>
</dbReference>
<sequence length="106" mass="11686">MAFMHHQLRSRYSGTASGSSLLKRRPDSRLSSLLGARQSHDDDDGTHLDAFHGGLKSRRRPRDAPRGGFLLLQESQTSSGDRVRHGTEQSARLVAEQLSSYAQTPA</sequence>
<evidence type="ECO:0000313" key="3">
    <source>
        <dbReference type="Proteomes" id="UP000054563"/>
    </source>
</evidence>
<evidence type="ECO:0000313" key="2">
    <source>
        <dbReference type="EMBL" id="KMU88801.1"/>
    </source>
</evidence>
<name>A0A0J8RW35_COCIT</name>
<dbReference type="VEuPathDB" id="FungiDB:CIHG_06469"/>
<dbReference type="AlphaFoldDB" id="A0A0J8RW35"/>